<evidence type="ECO:0000256" key="16">
    <source>
        <dbReference type="SAM" id="MobiDB-lite"/>
    </source>
</evidence>
<dbReference type="eggNOG" id="KOG4442">
    <property type="taxonomic scope" value="Eukaryota"/>
</dbReference>
<name>M3JB72_CANMX</name>
<keyword evidence="8" id="KW-0808">Transferase</keyword>
<evidence type="ECO:0000256" key="4">
    <source>
        <dbReference type="ARBA" id="ARBA00018028"/>
    </source>
</evidence>
<dbReference type="Gene3D" id="2.170.270.10">
    <property type="entry name" value="SET domain"/>
    <property type="match status" value="1"/>
</dbReference>
<dbReference type="Gene3D" id="2.20.70.10">
    <property type="match status" value="1"/>
</dbReference>
<gene>
    <name evidence="21" type="ORF">G210_5848</name>
</gene>
<comment type="catalytic activity">
    <reaction evidence="14">
        <text>L-lysyl(36)-[histone H3] + 3 S-adenosyl-L-methionine = N(6),N(6),N(6)-trimethyl-L-lysyl(36)-[histone H3] + 3 S-adenosyl-L-homocysteine + 3 H(+)</text>
        <dbReference type="Rhea" id="RHEA:60324"/>
        <dbReference type="Rhea" id="RHEA-COMP:9785"/>
        <dbReference type="Rhea" id="RHEA-COMP:15536"/>
        <dbReference type="ChEBI" id="CHEBI:15378"/>
        <dbReference type="ChEBI" id="CHEBI:29969"/>
        <dbReference type="ChEBI" id="CHEBI:57856"/>
        <dbReference type="ChEBI" id="CHEBI:59789"/>
        <dbReference type="ChEBI" id="CHEBI:61961"/>
        <dbReference type="EC" id="2.1.1.359"/>
    </reaction>
</comment>
<feature type="compositionally biased region" description="Low complexity" evidence="16">
    <location>
        <begin position="488"/>
        <end position="499"/>
    </location>
</feature>
<keyword evidence="6" id="KW-0678">Repressor</keyword>
<evidence type="ECO:0000256" key="15">
    <source>
        <dbReference type="SAM" id="Coils"/>
    </source>
</evidence>
<keyword evidence="9" id="KW-0949">S-adenosyl-L-methionine</keyword>
<evidence type="ECO:0000256" key="6">
    <source>
        <dbReference type="ARBA" id="ARBA00022491"/>
    </source>
</evidence>
<dbReference type="PROSITE" id="PS50280">
    <property type="entry name" value="SET"/>
    <property type="match status" value="1"/>
</dbReference>
<evidence type="ECO:0000256" key="8">
    <source>
        <dbReference type="ARBA" id="ARBA00022679"/>
    </source>
</evidence>
<dbReference type="AlphaFoldDB" id="M3JB72"/>
<dbReference type="GO" id="GO:0005694">
    <property type="term" value="C:chromosome"/>
    <property type="evidence" value="ECO:0007669"/>
    <property type="project" value="UniProtKB-SubCell"/>
</dbReference>
<dbReference type="SUPFAM" id="SSF82199">
    <property type="entry name" value="SET domain"/>
    <property type="match status" value="1"/>
</dbReference>
<keyword evidence="11" id="KW-0804">Transcription</keyword>
<dbReference type="SUPFAM" id="SSF51045">
    <property type="entry name" value="WW domain"/>
    <property type="match status" value="1"/>
</dbReference>
<evidence type="ECO:0000256" key="13">
    <source>
        <dbReference type="ARBA" id="ARBA00030091"/>
    </source>
</evidence>
<evidence type="ECO:0000256" key="7">
    <source>
        <dbReference type="ARBA" id="ARBA00022603"/>
    </source>
</evidence>
<dbReference type="InterPro" id="IPR013257">
    <property type="entry name" value="SRI"/>
</dbReference>
<evidence type="ECO:0000313" key="21">
    <source>
        <dbReference type="EMBL" id="EMG49388.1"/>
    </source>
</evidence>
<dbReference type="FunFam" id="2.170.270.10:FF:000033">
    <property type="entry name" value="Histone-lysine N-methyltransferase"/>
    <property type="match status" value="1"/>
</dbReference>
<dbReference type="OrthoDB" id="422362at2759"/>
<evidence type="ECO:0000256" key="3">
    <source>
        <dbReference type="ARBA" id="ARBA00012178"/>
    </source>
</evidence>
<dbReference type="PROSITE" id="PS01159">
    <property type="entry name" value="WW_DOMAIN_1"/>
    <property type="match status" value="1"/>
</dbReference>
<evidence type="ECO:0000256" key="2">
    <source>
        <dbReference type="ARBA" id="ARBA00004286"/>
    </source>
</evidence>
<dbReference type="EC" id="2.1.1.359" evidence="3"/>
<protein>
    <recommendedName>
        <fullName evidence="4">Histone-lysine N-methyltransferase, H3 lysine-36 specific</fullName>
        <ecNumber evidence="3">2.1.1.359</ecNumber>
    </recommendedName>
    <alternativeName>
        <fullName evidence="13">SET domain-containing protein 2</fullName>
    </alternativeName>
</protein>
<feature type="compositionally biased region" description="Basic and acidic residues" evidence="16">
    <location>
        <begin position="472"/>
        <end position="486"/>
    </location>
</feature>
<dbReference type="GO" id="GO:0006355">
    <property type="term" value="P:regulation of DNA-templated transcription"/>
    <property type="evidence" value="ECO:0007669"/>
    <property type="project" value="InterPro"/>
</dbReference>
<dbReference type="InterPro" id="IPR036020">
    <property type="entry name" value="WW_dom_sf"/>
</dbReference>
<feature type="region of interest" description="Disordered" evidence="16">
    <location>
        <begin position="683"/>
        <end position="702"/>
    </location>
</feature>
<dbReference type="PROSITE" id="PS50868">
    <property type="entry name" value="POST_SET"/>
    <property type="match status" value="1"/>
</dbReference>
<dbReference type="PROSITE" id="PS51568">
    <property type="entry name" value="SAM_MT43_SET2_1"/>
    <property type="match status" value="1"/>
</dbReference>
<dbReference type="GO" id="GO:0005634">
    <property type="term" value="C:nucleus"/>
    <property type="evidence" value="ECO:0007669"/>
    <property type="project" value="UniProtKB-SubCell"/>
</dbReference>
<comment type="subcellular location">
    <subcellularLocation>
        <location evidence="2">Chromosome</location>
    </subcellularLocation>
    <subcellularLocation>
        <location evidence="1">Nucleus</location>
    </subcellularLocation>
</comment>
<dbReference type="InterPro" id="IPR050777">
    <property type="entry name" value="SET2_Histone-Lys_MeTrsfase"/>
</dbReference>
<proteinExistence type="predicted"/>
<dbReference type="PANTHER" id="PTHR22884">
    <property type="entry name" value="SET DOMAIN PROTEINS"/>
    <property type="match status" value="1"/>
</dbReference>
<feature type="compositionally biased region" description="Low complexity" evidence="16">
    <location>
        <begin position="9"/>
        <end position="19"/>
    </location>
</feature>
<organism evidence="21 22">
    <name type="scientific">Candida maltosa (strain Xu316)</name>
    <name type="common">Yeast</name>
    <dbReference type="NCBI Taxonomy" id="1245528"/>
    <lineage>
        <taxon>Eukaryota</taxon>
        <taxon>Fungi</taxon>
        <taxon>Dikarya</taxon>
        <taxon>Ascomycota</taxon>
        <taxon>Saccharomycotina</taxon>
        <taxon>Pichiomycetes</taxon>
        <taxon>Debaryomycetaceae</taxon>
        <taxon>Candida/Lodderomyces clade</taxon>
        <taxon>Candida</taxon>
    </lineage>
</organism>
<comment type="caution">
    <text evidence="21">The sequence shown here is derived from an EMBL/GenBank/DDBJ whole genome shotgun (WGS) entry which is preliminary data.</text>
</comment>
<feature type="region of interest" description="Disordered" evidence="16">
    <location>
        <begin position="1"/>
        <end position="27"/>
    </location>
</feature>
<evidence type="ECO:0000256" key="5">
    <source>
        <dbReference type="ARBA" id="ARBA00022454"/>
    </source>
</evidence>
<keyword evidence="5" id="KW-0158">Chromosome</keyword>
<keyword evidence="12" id="KW-0539">Nucleus</keyword>
<evidence type="ECO:0000256" key="9">
    <source>
        <dbReference type="ARBA" id="ARBA00022691"/>
    </source>
</evidence>
<feature type="non-terminal residue" evidence="21">
    <location>
        <position position="1"/>
    </location>
</feature>
<keyword evidence="15" id="KW-0175">Coiled coil</keyword>
<evidence type="ECO:0000256" key="12">
    <source>
        <dbReference type="ARBA" id="ARBA00023242"/>
    </source>
</evidence>
<accession>M3JB72</accession>
<dbReference type="OMA" id="AQSQPCY"/>
<dbReference type="GO" id="GO:0032259">
    <property type="term" value="P:methylation"/>
    <property type="evidence" value="ECO:0007669"/>
    <property type="project" value="UniProtKB-KW"/>
</dbReference>
<keyword evidence="7" id="KW-0489">Methyltransferase</keyword>
<reference evidence="21 22" key="1">
    <citation type="submission" date="2013-02" db="EMBL/GenBank/DDBJ databases">
        <title>Genome sequence of Candida maltosa Xu316, a potential industrial strain for xylitol and ethanol production.</title>
        <authorList>
            <person name="Yu J."/>
            <person name="Wang Q."/>
            <person name="Geng X."/>
            <person name="Bao W."/>
            <person name="He P."/>
            <person name="Cai J."/>
        </authorList>
    </citation>
    <scope>NUCLEOTIDE SEQUENCE [LARGE SCALE GENOMIC DNA]</scope>
    <source>
        <strain evidence="22">Xu316</strain>
    </source>
</reference>
<dbReference type="HOGENOM" id="CLU_008492_1_1_1"/>
<dbReference type="SMART" id="SM00570">
    <property type="entry name" value="AWS"/>
    <property type="match status" value="1"/>
</dbReference>
<dbReference type="Pfam" id="PF00856">
    <property type="entry name" value="SET"/>
    <property type="match status" value="1"/>
</dbReference>
<feature type="region of interest" description="Disordered" evidence="16">
    <location>
        <begin position="541"/>
        <end position="561"/>
    </location>
</feature>
<feature type="compositionally biased region" description="Polar residues" evidence="16">
    <location>
        <begin position="500"/>
        <end position="511"/>
    </location>
</feature>
<dbReference type="SMART" id="SM00456">
    <property type="entry name" value="WW"/>
    <property type="match status" value="1"/>
</dbReference>
<dbReference type="InterPro" id="IPR001214">
    <property type="entry name" value="SET_dom"/>
</dbReference>
<evidence type="ECO:0000259" key="17">
    <source>
        <dbReference type="PROSITE" id="PS50020"/>
    </source>
</evidence>
<dbReference type="Gene3D" id="1.10.1740.100">
    <property type="entry name" value="Set2, Rpb1 interacting domain"/>
    <property type="match status" value="1"/>
</dbReference>
<evidence type="ECO:0000256" key="11">
    <source>
        <dbReference type="ARBA" id="ARBA00023163"/>
    </source>
</evidence>
<dbReference type="InterPro" id="IPR046341">
    <property type="entry name" value="SET_dom_sf"/>
</dbReference>
<evidence type="ECO:0000313" key="22">
    <source>
        <dbReference type="Proteomes" id="UP000011777"/>
    </source>
</evidence>
<dbReference type="Pfam" id="PF17907">
    <property type="entry name" value="AWS"/>
    <property type="match status" value="1"/>
</dbReference>
<dbReference type="InterPro" id="IPR003616">
    <property type="entry name" value="Post-SET_dom"/>
</dbReference>
<keyword evidence="22" id="KW-1185">Reference proteome</keyword>
<feature type="compositionally biased region" description="Basic and acidic residues" evidence="16">
    <location>
        <begin position="687"/>
        <end position="702"/>
    </location>
</feature>
<feature type="compositionally biased region" description="Basic and acidic residues" evidence="16">
    <location>
        <begin position="729"/>
        <end position="739"/>
    </location>
</feature>
<evidence type="ECO:0000259" key="18">
    <source>
        <dbReference type="PROSITE" id="PS50280"/>
    </source>
</evidence>
<dbReference type="PROSITE" id="PS50020">
    <property type="entry name" value="WW_DOMAIN_2"/>
    <property type="match status" value="1"/>
</dbReference>
<keyword evidence="10" id="KW-0805">Transcription regulation</keyword>
<dbReference type="InterPro" id="IPR006560">
    <property type="entry name" value="AWS_dom"/>
</dbReference>
<dbReference type="CDD" id="cd19172">
    <property type="entry name" value="SET_SETD2"/>
    <property type="match status" value="1"/>
</dbReference>
<dbReference type="InterPro" id="IPR025788">
    <property type="entry name" value="Set2_fungi"/>
</dbReference>
<dbReference type="Proteomes" id="UP000011777">
    <property type="component" value="Unassembled WGS sequence"/>
</dbReference>
<dbReference type="CDD" id="cd00201">
    <property type="entry name" value="WW"/>
    <property type="match status" value="1"/>
</dbReference>
<feature type="domain" description="SET" evidence="18">
    <location>
        <begin position="126"/>
        <end position="244"/>
    </location>
</feature>
<dbReference type="InterPro" id="IPR038190">
    <property type="entry name" value="SRI_sf"/>
</dbReference>
<feature type="coiled-coil region" evidence="15">
    <location>
        <begin position="573"/>
        <end position="604"/>
    </location>
</feature>
<dbReference type="Pfam" id="PF00397">
    <property type="entry name" value="WW"/>
    <property type="match status" value="1"/>
</dbReference>
<dbReference type="SMART" id="SM00317">
    <property type="entry name" value="SET"/>
    <property type="match status" value="1"/>
</dbReference>
<sequence length="749" mass="86147">MTDSESIDTSTTPLPSSLPGKPKKYTPQLFLDLPDKTEEALSKFTQLEECTYMSKTQGSASKNSKRAPEFMICDCEEEWDGELQINLACGDDSNCINRITSVECLDRHCKCGDNCQNQRFQKKQYAKVSVIETEKKGYGLRCEEETIHEGQFIYEYIGEVINETSFRQRMIEYDQSNFKHFYFMMLTPDAFIDATIKGSLARFANHSCNPNAYVDKWVVGDKLRMGIFAKRDIERGEEITFDYNVDRYGAQSQPCYCNEPNCIKFLGGKTQTDAALLLPQAISEALGVTPKQERNWLRENKNFRKDQQDDDSTINEEFVKSIDTEPIEAFEVSKVMAALMKCQESLIMKKLIERIYKSKNDSIVNASLVKFHGYKTMSTILEQLYQSLEEGSNTDATEELFLQILQILLEWPAVTKNKISAAKIEDVVKDIKTVANDDQVKELSEQLLERWSKLEMAYRIPLHKTPSTNEPEFQRTSRSPEKESPRTQHQQQQIQQQQQASPARATTTRESSGLPPNWHSTLDPASGKYYYYNSETKETSWDRPLGAIPLGPKPPSGPGLNGRMNKYTEQDLAKREELRLHREKEQKLRALKEQERDIQKIIEMSKSSTPQPEKKIKTIIESDVKHTKPKDEVKKDKPKSEKTIENEWKHILAKHVPNILKKFEHEIGRENVKGCAKELVNSIASSESKRSHGESPKSLDEKKLKKIKAHCYSFMDKFLVKFRSKKRKHDEEHSDESKRAKTTNGTNSD</sequence>
<feature type="region of interest" description="Disordered" evidence="16">
    <location>
        <begin position="462"/>
        <end position="525"/>
    </location>
</feature>
<dbReference type="Pfam" id="PF08236">
    <property type="entry name" value="SRI"/>
    <property type="match status" value="1"/>
</dbReference>
<dbReference type="STRING" id="1245528.M3JB72"/>
<feature type="region of interest" description="Disordered" evidence="16">
    <location>
        <begin position="725"/>
        <end position="749"/>
    </location>
</feature>
<evidence type="ECO:0000256" key="1">
    <source>
        <dbReference type="ARBA" id="ARBA00004123"/>
    </source>
</evidence>
<dbReference type="GO" id="GO:0140955">
    <property type="term" value="F:histone H3K36 trimethyltransferase activity"/>
    <property type="evidence" value="ECO:0007669"/>
    <property type="project" value="UniProtKB-EC"/>
</dbReference>
<feature type="domain" description="Post-SET" evidence="19">
    <location>
        <begin position="251"/>
        <end position="267"/>
    </location>
</feature>
<dbReference type="InterPro" id="IPR001202">
    <property type="entry name" value="WW_dom"/>
</dbReference>
<dbReference type="InterPro" id="IPR044437">
    <property type="entry name" value="SETD2/Set2_SET"/>
</dbReference>
<feature type="domain" description="AWS" evidence="20">
    <location>
        <begin position="68"/>
        <end position="124"/>
    </location>
</feature>
<evidence type="ECO:0000256" key="14">
    <source>
        <dbReference type="ARBA" id="ARBA00047545"/>
    </source>
</evidence>
<evidence type="ECO:0000259" key="19">
    <source>
        <dbReference type="PROSITE" id="PS50868"/>
    </source>
</evidence>
<dbReference type="PROSITE" id="PS51215">
    <property type="entry name" value="AWS"/>
    <property type="match status" value="1"/>
</dbReference>
<dbReference type="EMBL" id="AOGT01000681">
    <property type="protein sequence ID" value="EMG49388.1"/>
    <property type="molecule type" value="Genomic_DNA"/>
</dbReference>
<evidence type="ECO:0000256" key="10">
    <source>
        <dbReference type="ARBA" id="ARBA00023015"/>
    </source>
</evidence>
<feature type="domain" description="WW" evidence="17">
    <location>
        <begin position="512"/>
        <end position="546"/>
    </location>
</feature>
<evidence type="ECO:0000259" key="20">
    <source>
        <dbReference type="PROSITE" id="PS51215"/>
    </source>
</evidence>